<sequence>HDFEDVIKNNTKLLFGTSTIYIDLKAKIDTASLGGSIPDGLLFDLKNTDSPEFYLVEVELEKHDFHRHIFPQITRFFAFFRNSKAQNELIEKIFSATQMDKEIEKEFKEFLKGREVFKFIKDTIENSQNILIIIDGMKPELLEMVDTYTEWSKMVKLLVLKEYRSNEDRLLSLSPDFESVVLGEISGARTEEEEVGKVPHTEEYHLDGVSLEVKEIYQAIKSSLSEFKPSLRFNPQKYYISIVDKKNFAYIYVRKKKLSIVLMLSEEIIR</sequence>
<proteinExistence type="predicted"/>
<comment type="caution">
    <text evidence="2">The sequence shown here is derived from an EMBL/GenBank/DDBJ whole genome shotgun (WGS) entry which is preliminary data.</text>
</comment>
<dbReference type="Pfam" id="PF18899">
    <property type="entry name" value="DUF5655"/>
    <property type="match status" value="1"/>
</dbReference>
<evidence type="ECO:0000313" key="2">
    <source>
        <dbReference type="EMBL" id="GAI19683.1"/>
    </source>
</evidence>
<reference evidence="2" key="1">
    <citation type="journal article" date="2014" name="Front. Microbiol.">
        <title>High frequency of phylogenetically diverse reductive dehalogenase-homologous genes in deep subseafloor sedimentary metagenomes.</title>
        <authorList>
            <person name="Kawai M."/>
            <person name="Futagami T."/>
            <person name="Toyoda A."/>
            <person name="Takaki Y."/>
            <person name="Nishi S."/>
            <person name="Hori S."/>
            <person name="Arai W."/>
            <person name="Tsubouchi T."/>
            <person name="Morono Y."/>
            <person name="Uchiyama I."/>
            <person name="Ito T."/>
            <person name="Fujiyama A."/>
            <person name="Inagaki F."/>
            <person name="Takami H."/>
        </authorList>
    </citation>
    <scope>NUCLEOTIDE SEQUENCE</scope>
    <source>
        <strain evidence="2">Expedition CK06-06</strain>
    </source>
</reference>
<gene>
    <name evidence="2" type="ORF">S06H3_36910</name>
</gene>
<dbReference type="EMBL" id="BARV01022376">
    <property type="protein sequence ID" value="GAI19683.1"/>
    <property type="molecule type" value="Genomic_DNA"/>
</dbReference>
<protein>
    <recommendedName>
        <fullName evidence="1">DUF5655 domain-containing protein</fullName>
    </recommendedName>
</protein>
<dbReference type="InterPro" id="IPR043714">
    <property type="entry name" value="DUF5655"/>
</dbReference>
<dbReference type="AlphaFoldDB" id="X1LKR5"/>
<feature type="non-terminal residue" evidence="2">
    <location>
        <position position="270"/>
    </location>
</feature>
<feature type="domain" description="DUF5655" evidence="1">
    <location>
        <begin position="205"/>
        <end position="264"/>
    </location>
</feature>
<evidence type="ECO:0000259" key="1">
    <source>
        <dbReference type="Pfam" id="PF18899"/>
    </source>
</evidence>
<organism evidence="2">
    <name type="scientific">marine sediment metagenome</name>
    <dbReference type="NCBI Taxonomy" id="412755"/>
    <lineage>
        <taxon>unclassified sequences</taxon>
        <taxon>metagenomes</taxon>
        <taxon>ecological metagenomes</taxon>
    </lineage>
</organism>
<feature type="non-terminal residue" evidence="2">
    <location>
        <position position="1"/>
    </location>
</feature>
<name>X1LKR5_9ZZZZ</name>
<accession>X1LKR5</accession>